<name>Q5BSB9_SCHJA</name>
<sequence length="152" mass="16535">TSTKSCVGNCGVSDSNTPLANTSNTCQPNFRTTSSSKSFKQDYHQLRKKNVSSVFPSCSTHMYHSAPINASSNCKVSQLPLSCSDSSTAHLNVNIEHSYSHNHKYCSSSCSIAHCTICSTNNSNINLHHQSTSHSCLLNPHSDSQIKKSRNV</sequence>
<proteinExistence type="evidence at transcript level"/>
<dbReference type="EMBL" id="AY915345">
    <property type="protein sequence ID" value="AAX30566.2"/>
    <property type="molecule type" value="mRNA"/>
</dbReference>
<reference evidence="1" key="2">
    <citation type="journal article" date="2006" name="PLoS Pathog.">
        <title>New perspectives on host-parasite interplay by comparative transcriptomic and proteomic analyses of Schistosoma japonicum.</title>
        <authorList>
            <person name="Liu F."/>
            <person name="Lu J."/>
            <person name="Hu W."/>
            <person name="Wang S.Y."/>
            <person name="Cui S.J."/>
            <person name="Chi M."/>
            <person name="Yan Q."/>
            <person name="Wang X.R."/>
            <person name="Song H.D."/>
            <person name="Xu X.N."/>
            <person name="Wang J.J."/>
            <person name="Zhang X.L."/>
            <person name="Zhang X."/>
            <person name="Wang Z.Q."/>
            <person name="Xue C.L."/>
            <person name="Brindley P.J."/>
            <person name="McManus D.P."/>
            <person name="Yang P.Y."/>
            <person name="Feng Z."/>
            <person name="Chen Z."/>
            <person name="Han Z.G."/>
        </authorList>
    </citation>
    <scope>NUCLEOTIDE SEQUENCE</scope>
</reference>
<dbReference type="AlphaFoldDB" id="Q5BSB9"/>
<feature type="non-terminal residue" evidence="1">
    <location>
        <position position="1"/>
    </location>
</feature>
<protein>
    <submittedName>
        <fullName evidence="1">SJCHGC05146 protein</fullName>
    </submittedName>
</protein>
<reference evidence="1" key="1">
    <citation type="submission" date="2005-01" db="EMBL/GenBank/DDBJ databases">
        <authorList>
            <person name="Han Z."/>
        </authorList>
    </citation>
    <scope>NUCLEOTIDE SEQUENCE</scope>
</reference>
<organism evidence="1">
    <name type="scientific">Schistosoma japonicum</name>
    <name type="common">Blood fluke</name>
    <dbReference type="NCBI Taxonomy" id="6182"/>
    <lineage>
        <taxon>Eukaryota</taxon>
        <taxon>Metazoa</taxon>
        <taxon>Spiralia</taxon>
        <taxon>Lophotrochozoa</taxon>
        <taxon>Platyhelminthes</taxon>
        <taxon>Trematoda</taxon>
        <taxon>Digenea</taxon>
        <taxon>Strigeidida</taxon>
        <taxon>Schistosomatoidea</taxon>
        <taxon>Schistosomatidae</taxon>
        <taxon>Schistosoma</taxon>
    </lineage>
</organism>
<evidence type="ECO:0000313" key="1">
    <source>
        <dbReference type="EMBL" id="AAX30566.2"/>
    </source>
</evidence>
<accession>Q5BSB9</accession>